<feature type="region of interest" description="Disordered" evidence="1">
    <location>
        <begin position="1"/>
        <end position="92"/>
    </location>
</feature>
<feature type="compositionally biased region" description="Basic and acidic residues" evidence="1">
    <location>
        <begin position="10"/>
        <end position="23"/>
    </location>
</feature>
<evidence type="ECO:0000313" key="2">
    <source>
        <dbReference type="EMBL" id="QWU86546.1"/>
    </source>
</evidence>
<keyword evidence="3" id="KW-1185">Reference proteome</keyword>
<feature type="compositionally biased region" description="Basic and acidic residues" evidence="1">
    <location>
        <begin position="261"/>
        <end position="271"/>
    </location>
</feature>
<feature type="compositionally biased region" description="Basic and acidic residues" evidence="1">
    <location>
        <begin position="42"/>
        <end position="52"/>
    </location>
</feature>
<evidence type="ECO:0000313" key="3">
    <source>
        <dbReference type="Proteomes" id="UP000825434"/>
    </source>
</evidence>
<feature type="compositionally biased region" description="Polar residues" evidence="1">
    <location>
        <begin position="273"/>
        <end position="294"/>
    </location>
</feature>
<organism evidence="2 3">
    <name type="scientific">Candidozyma haemuli</name>
    <dbReference type="NCBI Taxonomy" id="45357"/>
    <lineage>
        <taxon>Eukaryota</taxon>
        <taxon>Fungi</taxon>
        <taxon>Dikarya</taxon>
        <taxon>Ascomycota</taxon>
        <taxon>Saccharomycotina</taxon>
        <taxon>Pichiomycetes</taxon>
        <taxon>Metschnikowiaceae</taxon>
        <taxon>Candidozyma</taxon>
    </lineage>
</organism>
<dbReference type="Pfam" id="PF10846">
    <property type="entry name" value="DUF2722"/>
    <property type="match status" value="1"/>
</dbReference>
<feature type="compositionally biased region" description="Polar residues" evidence="1">
    <location>
        <begin position="313"/>
        <end position="322"/>
    </location>
</feature>
<dbReference type="EMBL" id="CP076661">
    <property type="protein sequence ID" value="QWU86546.1"/>
    <property type="molecule type" value="Genomic_DNA"/>
</dbReference>
<feature type="compositionally biased region" description="Basic and acidic residues" evidence="1">
    <location>
        <begin position="164"/>
        <end position="173"/>
    </location>
</feature>
<gene>
    <name evidence="2" type="ORF">CA3LBN_000764</name>
</gene>
<feature type="region of interest" description="Disordered" evidence="1">
    <location>
        <begin position="157"/>
        <end position="218"/>
    </location>
</feature>
<dbReference type="InterPro" id="IPR021216">
    <property type="entry name" value="DUF2722"/>
</dbReference>
<feature type="region of interest" description="Disordered" evidence="1">
    <location>
        <begin position="243"/>
        <end position="419"/>
    </location>
</feature>
<feature type="compositionally biased region" description="Basic residues" evidence="1">
    <location>
        <begin position="24"/>
        <end position="34"/>
    </location>
</feature>
<proteinExistence type="predicted"/>
<evidence type="ECO:0000256" key="1">
    <source>
        <dbReference type="SAM" id="MobiDB-lite"/>
    </source>
</evidence>
<sequence length="419" mass="46278">MSGSMSVHSLIDKFSEDEPSKDQRHPRHPGHTRSRSASPAKPQEKPRPDEGTSRLPASASTPHLQQAPYLSPQRPSHFEQHPPYPPRATLDSVLGPQFASIPLTEANLVEALRLRSEQERSRQEQLRLELASRNLAILQTAIQNEVPPHLIPSMCVGSVPESRGYPDHQKRPSDTFAAPDQSHTSQAPTGPGIARQDHDNASPVAPLNYRFGSGSRRPLSPAKIGAAAVANLSNPITPYRPAQKTISAHQRHFSMPAETPKSMDRSSERSGPRTRSSTKSHLQSPLGATSSIQVKPSPAQPLHKQARMPQPPSQESMTSFQHVIQFHHWKPENPGQPEKSPERSHKRHKSGDMSVDLGHLRHSSRLSTDSTNFKREDPDVSMDTSDVTLQEPPKKHETDTNSETSQSSGRFPHDILSSN</sequence>
<name>A0ABX8I706_9ASCO</name>
<dbReference type="Proteomes" id="UP000825434">
    <property type="component" value="Chromosome 1"/>
</dbReference>
<protein>
    <submittedName>
        <fullName evidence="2">Uncharacterized protein</fullName>
    </submittedName>
</protein>
<accession>A0ABX8I706</accession>
<reference evidence="2 3" key="1">
    <citation type="submission" date="2021-06" db="EMBL/GenBank/DDBJ databases">
        <title>Candida outbreak in Lebanon.</title>
        <authorList>
            <person name="Finianos M."/>
        </authorList>
    </citation>
    <scope>NUCLEOTIDE SEQUENCE [LARGE SCALE GENOMIC DNA]</scope>
    <source>
        <strain evidence="2">CA3LBN</strain>
    </source>
</reference>